<dbReference type="HOGENOM" id="CLU_054535_0_0_12"/>
<dbReference type="eggNOG" id="COG3865">
    <property type="taxonomic scope" value="Bacteria"/>
</dbReference>
<dbReference type="Proteomes" id="UP000007383">
    <property type="component" value="Chromosome"/>
</dbReference>
<dbReference type="PATRIC" id="fig|889378.3.peg.400"/>
<dbReference type="AlphaFoldDB" id="H9UG58"/>
<dbReference type="STRING" id="889378.Spiaf_0396"/>
<evidence type="ECO:0000313" key="2">
    <source>
        <dbReference type="EMBL" id="AFG36501.1"/>
    </source>
</evidence>
<keyword evidence="3" id="KW-1185">Reference proteome</keyword>
<dbReference type="SUPFAM" id="SSF54593">
    <property type="entry name" value="Glyoxalase/Bleomycin resistance protein/Dihydroxybiphenyl dioxygenase"/>
    <property type="match status" value="2"/>
</dbReference>
<dbReference type="InterPro" id="IPR029068">
    <property type="entry name" value="Glyas_Bleomycin-R_OHBP_Dase"/>
</dbReference>
<name>H9UG58_SPIAZ</name>
<feature type="domain" description="PhnB-like" evidence="1">
    <location>
        <begin position="3"/>
        <end position="131"/>
    </location>
</feature>
<sequence>MSKIGACIWLDGQSAVEAAELYTRIFPDSRITATTHYTEVGQELHGQKPGAVMTVEYEIDGFSFSALNGGAAFTPNPSISFFVRCENAVEVDRLWAELSPGGTALMPLDSYTFNERYGWIQDKFGVSYQLIVDPPAPGQRISPSLLFVGDVCGKAEEAMQFYTSVFADSALGEIARYSAGQEPDAEGTVMHGQFRLEGQQCIAMDSALQHDFGFTEGISLIVDVESQQELDRYWNELSAVPEAEMCGWLKDRFGVSWQILPNSAMNQVLVSDDEAAKRRLLAAMFHMKKIDIAGLQAGI</sequence>
<proteinExistence type="predicted"/>
<dbReference type="Pfam" id="PF06983">
    <property type="entry name" value="3-dmu-9_3-mt"/>
    <property type="match status" value="2"/>
</dbReference>
<dbReference type="PANTHER" id="PTHR33990">
    <property type="entry name" value="PROTEIN YJDN-RELATED"/>
    <property type="match status" value="1"/>
</dbReference>
<reference evidence="3" key="1">
    <citation type="journal article" date="2013" name="Stand. Genomic Sci.">
        <title>Complete genome sequence of the halophilic bacterium Spirochaeta africana type strain (Z-7692(T)) from the alkaline Lake Magadi in the East African Rift.</title>
        <authorList>
            <person name="Liolos K."/>
            <person name="Abt B."/>
            <person name="Scheuner C."/>
            <person name="Teshima H."/>
            <person name="Held B."/>
            <person name="Lapidus A."/>
            <person name="Nolan M."/>
            <person name="Lucas S."/>
            <person name="Deshpande S."/>
            <person name="Cheng J.F."/>
            <person name="Tapia R."/>
            <person name="Goodwin L.A."/>
            <person name="Pitluck S."/>
            <person name="Pagani I."/>
            <person name="Ivanova N."/>
            <person name="Mavromatis K."/>
            <person name="Mikhailova N."/>
            <person name="Huntemann M."/>
            <person name="Pati A."/>
            <person name="Chen A."/>
            <person name="Palaniappan K."/>
            <person name="Land M."/>
            <person name="Rohde M."/>
            <person name="Tindall B.J."/>
            <person name="Detter J.C."/>
            <person name="Goker M."/>
            <person name="Bristow J."/>
            <person name="Eisen J.A."/>
            <person name="Markowitz V."/>
            <person name="Hugenholtz P."/>
            <person name="Woyke T."/>
            <person name="Klenk H.P."/>
            <person name="Kyrpides N.C."/>
        </authorList>
    </citation>
    <scope>NUCLEOTIDE SEQUENCE</scope>
    <source>
        <strain evidence="3">ATCC 700263 / DSM 8902 / Z-7692</strain>
    </source>
</reference>
<gene>
    <name evidence="2" type="ordered locus">Spiaf_0396</name>
</gene>
<dbReference type="CDD" id="cd06588">
    <property type="entry name" value="PhnB_like"/>
    <property type="match status" value="2"/>
</dbReference>
<dbReference type="InterPro" id="IPR028973">
    <property type="entry name" value="PhnB-like"/>
</dbReference>
<dbReference type="Gene3D" id="3.10.180.10">
    <property type="entry name" value="2,3-Dihydroxybiphenyl 1,2-Dioxygenase, domain 1"/>
    <property type="match status" value="1"/>
</dbReference>
<dbReference type="Gene3D" id="3.30.720.110">
    <property type="match status" value="1"/>
</dbReference>
<protein>
    <recommendedName>
        <fullName evidence="1">PhnB-like domain-containing protein</fullName>
    </recommendedName>
</protein>
<dbReference type="RefSeq" id="WP_014454498.1">
    <property type="nucleotide sequence ID" value="NC_017098.1"/>
</dbReference>
<feature type="domain" description="PhnB-like" evidence="1">
    <location>
        <begin position="140"/>
        <end position="259"/>
    </location>
</feature>
<dbReference type="EMBL" id="CP003282">
    <property type="protein sequence ID" value="AFG36501.1"/>
    <property type="molecule type" value="Genomic_DNA"/>
</dbReference>
<evidence type="ECO:0000259" key="1">
    <source>
        <dbReference type="Pfam" id="PF06983"/>
    </source>
</evidence>
<organism evidence="2 3">
    <name type="scientific">Spirochaeta africana (strain ATCC 700263 / DSM 8902 / Z-7692)</name>
    <dbReference type="NCBI Taxonomy" id="889378"/>
    <lineage>
        <taxon>Bacteria</taxon>
        <taxon>Pseudomonadati</taxon>
        <taxon>Spirochaetota</taxon>
        <taxon>Spirochaetia</taxon>
        <taxon>Spirochaetales</taxon>
        <taxon>Spirochaetaceae</taxon>
        <taxon>Spirochaeta</taxon>
    </lineage>
</organism>
<dbReference type="KEGG" id="sfc:Spiaf_0396"/>
<evidence type="ECO:0000313" key="3">
    <source>
        <dbReference type="Proteomes" id="UP000007383"/>
    </source>
</evidence>
<dbReference type="OrthoDB" id="9806473at2"/>
<accession>H9UG58</accession>
<dbReference type="Gene3D" id="3.30.720.100">
    <property type="match status" value="1"/>
</dbReference>